<reference evidence="2 3" key="1">
    <citation type="submission" date="2020-04" db="EMBL/GenBank/DDBJ databases">
        <authorList>
            <person name="Hogendoorn C."/>
        </authorList>
    </citation>
    <scope>NUCLEOTIDE SEQUENCE [LARGE SCALE GENOMIC DNA]</scope>
    <source>
        <strain evidence="2">COOX1</strain>
    </source>
</reference>
<dbReference type="EMBL" id="LR792683">
    <property type="protein sequence ID" value="CAB3392875.1"/>
    <property type="molecule type" value="Genomic_DNA"/>
</dbReference>
<organism evidence="2 3">
    <name type="scientific">Kyrpidia spormannii</name>
    <dbReference type="NCBI Taxonomy" id="2055160"/>
    <lineage>
        <taxon>Bacteria</taxon>
        <taxon>Bacillati</taxon>
        <taxon>Bacillota</taxon>
        <taxon>Bacilli</taxon>
        <taxon>Bacillales</taxon>
        <taxon>Alicyclobacillaceae</taxon>
        <taxon>Kyrpidia</taxon>
    </lineage>
</organism>
<dbReference type="SUPFAM" id="SSF102110">
    <property type="entry name" value="(2r)-phospho-3-sulfolactate synthase ComA"/>
    <property type="match status" value="1"/>
</dbReference>
<dbReference type="InterPro" id="IPR013785">
    <property type="entry name" value="Aldolase_TIM"/>
</dbReference>
<dbReference type="GO" id="GO:0043817">
    <property type="term" value="F:phosphosulfolactate synthase activity"/>
    <property type="evidence" value="ECO:0007669"/>
    <property type="project" value="UniProtKB-EC"/>
</dbReference>
<name>A0A6F9E8U7_9BACL</name>
<dbReference type="Pfam" id="PF02679">
    <property type="entry name" value="ComA"/>
    <property type="match status" value="1"/>
</dbReference>
<sequence length="276" mass="30742">MTPWIDIVRDPLPGRRGKPRTSGLTMVIDTGLAPGTVRDIVESAGDWIDYWKFGFGTSALYSLDVLRSKMDVLSTSGIVPYPGGTLFEIALHQGHADRLLEKARELGFKCIEISDGTIEMDAPIRRKWIREAKRRGFLVLTEIGKKRAGLTMSVEQYATQLAEDLACGADYAILEGRESGRNVGFYRSDGSILEEEIGRLMERLPSPDRVIWEAPQKSQQEFFLRKLGVNVNLGNIPATEVIALEALRRGLRSDTLRLVLEPDGRSHSPLMAGIQF</sequence>
<dbReference type="AlphaFoldDB" id="A0A6F9E8U7"/>
<protein>
    <submittedName>
        <fullName evidence="2">Phosphosulfolactate synthase</fullName>
        <ecNumber evidence="2">4.4.1.19</ecNumber>
    </submittedName>
</protein>
<evidence type="ECO:0000313" key="3">
    <source>
        <dbReference type="Proteomes" id="UP000502196"/>
    </source>
</evidence>
<evidence type="ECO:0000256" key="1">
    <source>
        <dbReference type="ARBA" id="ARBA00010424"/>
    </source>
</evidence>
<gene>
    <name evidence="2" type="primary">comA</name>
    <name evidence="2" type="ORF">COOX1_1629</name>
</gene>
<keyword evidence="2" id="KW-0456">Lyase</keyword>
<dbReference type="EC" id="4.4.1.19" evidence="2"/>
<proteinExistence type="inferred from homology"/>
<comment type="similarity">
    <text evidence="1">Belongs to the phosphosulfolactate synthase family.</text>
</comment>
<dbReference type="Gene3D" id="3.20.20.70">
    <property type="entry name" value="Aldolase class I"/>
    <property type="match status" value="1"/>
</dbReference>
<dbReference type="InterPro" id="IPR036112">
    <property type="entry name" value="ComA_synth_sf"/>
</dbReference>
<evidence type="ECO:0000313" key="2">
    <source>
        <dbReference type="EMBL" id="CAB3392875.1"/>
    </source>
</evidence>
<dbReference type="Proteomes" id="UP000502196">
    <property type="component" value="Chromosome"/>
</dbReference>
<accession>A0A6F9E8U7</accession>
<dbReference type="PANTHER" id="PTHR48413">
    <property type="match status" value="1"/>
</dbReference>
<dbReference type="PANTHER" id="PTHR48413:SF1">
    <property type="entry name" value="PROTEIN HEAT-STRESS-ASSOCIATED 32"/>
    <property type="match status" value="1"/>
</dbReference>
<dbReference type="RefSeq" id="WP_197945584.1">
    <property type="nucleotide sequence ID" value="NZ_CP047971.1"/>
</dbReference>
<dbReference type="InterPro" id="IPR003830">
    <property type="entry name" value="ComA_synth"/>
</dbReference>